<dbReference type="Pfam" id="PF19700">
    <property type="entry name" value="DUF6198"/>
    <property type="match status" value="1"/>
</dbReference>
<reference evidence="2 3" key="1">
    <citation type="submission" date="2019-01" db="EMBL/GenBank/DDBJ databases">
        <title>Draft genome sequence of Dictyobacter sp. Uno17.</title>
        <authorList>
            <person name="Wang C.M."/>
            <person name="Zheng Y."/>
            <person name="Sakai Y."/>
            <person name="Abe K."/>
            <person name="Yokota A."/>
            <person name="Yabe S."/>
        </authorList>
    </citation>
    <scope>NUCLEOTIDE SEQUENCE [LARGE SCALE GENOMIC DNA]</scope>
    <source>
        <strain evidence="2 3">Uno17</strain>
    </source>
</reference>
<dbReference type="Proteomes" id="UP000322530">
    <property type="component" value="Unassembled WGS sequence"/>
</dbReference>
<name>A0A5A5TI21_9CHLR</name>
<feature type="transmembrane region" description="Helical" evidence="1">
    <location>
        <begin position="90"/>
        <end position="109"/>
    </location>
</feature>
<organism evidence="2 3">
    <name type="scientific">Dictyobacter arantiisoli</name>
    <dbReference type="NCBI Taxonomy" id="2014874"/>
    <lineage>
        <taxon>Bacteria</taxon>
        <taxon>Bacillati</taxon>
        <taxon>Chloroflexota</taxon>
        <taxon>Ktedonobacteria</taxon>
        <taxon>Ktedonobacterales</taxon>
        <taxon>Dictyobacteraceae</taxon>
        <taxon>Dictyobacter</taxon>
    </lineage>
</organism>
<dbReference type="RefSeq" id="WP_149403885.1">
    <property type="nucleotide sequence ID" value="NZ_BIXY01000091.1"/>
</dbReference>
<evidence type="ECO:0000256" key="1">
    <source>
        <dbReference type="SAM" id="Phobius"/>
    </source>
</evidence>
<comment type="caution">
    <text evidence="2">The sequence shown here is derived from an EMBL/GenBank/DDBJ whole genome shotgun (WGS) entry which is preliminary data.</text>
</comment>
<evidence type="ECO:0000313" key="2">
    <source>
        <dbReference type="EMBL" id="GCF11037.1"/>
    </source>
</evidence>
<keyword evidence="3" id="KW-1185">Reference proteome</keyword>
<accession>A0A5A5TI21</accession>
<feature type="transmembrane region" description="Helical" evidence="1">
    <location>
        <begin position="58"/>
        <end position="78"/>
    </location>
</feature>
<feature type="transmembrane region" description="Helical" evidence="1">
    <location>
        <begin position="115"/>
        <end position="137"/>
    </location>
</feature>
<dbReference type="EMBL" id="BIXY01000091">
    <property type="protein sequence ID" value="GCF11037.1"/>
    <property type="molecule type" value="Genomic_DNA"/>
</dbReference>
<dbReference type="InterPro" id="IPR038750">
    <property type="entry name" value="YczE/YyaS-like"/>
</dbReference>
<keyword evidence="1" id="KW-0812">Transmembrane</keyword>
<proteinExistence type="predicted"/>
<dbReference type="AlphaFoldDB" id="A0A5A5TI21"/>
<evidence type="ECO:0000313" key="3">
    <source>
        <dbReference type="Proteomes" id="UP000322530"/>
    </source>
</evidence>
<keyword evidence="1" id="KW-1133">Transmembrane helix</keyword>
<protein>
    <submittedName>
        <fullName evidence="2">Membrane protein</fullName>
    </submittedName>
</protein>
<gene>
    <name evidence="2" type="ORF">KDI_46010</name>
</gene>
<sequence>MHGFSWRTYVSWRYLVRLLVLVGGLFFYSLGTICLYRSNFGLGPWDVLHQGISFHTPLSFGQAVIVVGALLILGCLSLKVYPGVGTICNMILIGVFEDMLLHIGGLQSIGQAFWIWRLLLNIAGVIIIGLGTALYIAPRLGAGPRDGLMLRLHELTKLRVSVVRGSIEVTVCILGFLLGGSVGIGTLIFAFGVGPAVEASFSLCKRIHLTEWLVPSTVVEPAAELAAEVDETQPSL</sequence>
<dbReference type="PANTHER" id="PTHR40078:SF1">
    <property type="entry name" value="INTEGRAL MEMBRANE PROTEIN"/>
    <property type="match status" value="1"/>
</dbReference>
<dbReference type="PANTHER" id="PTHR40078">
    <property type="entry name" value="INTEGRAL MEMBRANE PROTEIN-RELATED"/>
    <property type="match status" value="1"/>
</dbReference>
<feature type="transmembrane region" description="Helical" evidence="1">
    <location>
        <begin position="14"/>
        <end position="38"/>
    </location>
</feature>
<dbReference type="OrthoDB" id="154912at2"/>
<keyword evidence="1" id="KW-0472">Membrane</keyword>